<evidence type="ECO:0000256" key="1">
    <source>
        <dbReference type="SAM" id="MobiDB-lite"/>
    </source>
</evidence>
<dbReference type="AlphaFoldDB" id="A0A3Q3L335"/>
<dbReference type="Proteomes" id="UP000261660">
    <property type="component" value="Unplaced"/>
</dbReference>
<proteinExistence type="predicted"/>
<feature type="region of interest" description="Disordered" evidence="1">
    <location>
        <begin position="55"/>
        <end position="79"/>
    </location>
</feature>
<dbReference type="STRING" id="56723.ENSLBEP00000003324"/>
<reference evidence="2" key="2">
    <citation type="submission" date="2025-09" db="UniProtKB">
        <authorList>
            <consortium name="Ensembl"/>
        </authorList>
    </citation>
    <scope>IDENTIFICATION</scope>
</reference>
<name>A0A3Q3L335_9LABR</name>
<feature type="compositionally biased region" description="Basic and acidic residues" evidence="1">
    <location>
        <begin position="13"/>
        <end position="23"/>
    </location>
</feature>
<dbReference type="InParanoid" id="A0A3Q3L335"/>
<dbReference type="Ensembl" id="ENSLBET00000003496.1">
    <property type="protein sequence ID" value="ENSLBEP00000003324.1"/>
    <property type="gene ID" value="ENSLBEG00000002573.1"/>
</dbReference>
<reference evidence="2" key="1">
    <citation type="submission" date="2025-08" db="UniProtKB">
        <authorList>
            <consortium name="Ensembl"/>
        </authorList>
    </citation>
    <scope>IDENTIFICATION</scope>
</reference>
<evidence type="ECO:0000313" key="3">
    <source>
        <dbReference type="Proteomes" id="UP000261660"/>
    </source>
</evidence>
<accession>A0A3Q3L335</accession>
<organism evidence="2 3">
    <name type="scientific">Labrus bergylta</name>
    <name type="common">ballan wrasse</name>
    <dbReference type="NCBI Taxonomy" id="56723"/>
    <lineage>
        <taxon>Eukaryota</taxon>
        <taxon>Metazoa</taxon>
        <taxon>Chordata</taxon>
        <taxon>Craniata</taxon>
        <taxon>Vertebrata</taxon>
        <taxon>Euteleostomi</taxon>
        <taxon>Actinopterygii</taxon>
        <taxon>Neopterygii</taxon>
        <taxon>Teleostei</taxon>
        <taxon>Neoteleostei</taxon>
        <taxon>Acanthomorphata</taxon>
        <taxon>Eupercaria</taxon>
        <taxon>Labriformes</taxon>
        <taxon>Labridae</taxon>
        <taxon>Labrus</taxon>
    </lineage>
</organism>
<keyword evidence="3" id="KW-1185">Reference proteome</keyword>
<protein>
    <submittedName>
        <fullName evidence="2">Uncharacterized protein</fullName>
    </submittedName>
</protein>
<feature type="region of interest" description="Disordered" evidence="1">
    <location>
        <begin position="1"/>
        <end position="23"/>
    </location>
</feature>
<evidence type="ECO:0000313" key="2">
    <source>
        <dbReference type="Ensembl" id="ENSLBEP00000003324.1"/>
    </source>
</evidence>
<dbReference type="GeneTree" id="ENSGT01150000287332"/>
<sequence>MHNVSQVEQGGCGHEDDLQHPEADMRDGEGFVVADVLAARLLRVAFEGRLLVSPRRLHRRTQDQDPEDEEDRQPHLPPGCGVRLDFVQQTTQGAPVAHGERALACEGEDMKRVKEQYTERFKQMEFNILCIPLL</sequence>